<dbReference type="PANTHER" id="PTHR45627">
    <property type="entry name" value="ADENYLATE CYCLASE TYPE 1"/>
    <property type="match status" value="1"/>
</dbReference>
<keyword evidence="8" id="KW-0547">Nucleotide-binding</keyword>
<dbReference type="GO" id="GO:0046872">
    <property type="term" value="F:metal ion binding"/>
    <property type="evidence" value="ECO:0007669"/>
    <property type="project" value="UniProtKB-KW"/>
</dbReference>
<evidence type="ECO:0000256" key="7">
    <source>
        <dbReference type="ARBA" id="ARBA00022723"/>
    </source>
</evidence>
<evidence type="ECO:0000256" key="2">
    <source>
        <dbReference type="ARBA" id="ARBA00001936"/>
    </source>
</evidence>
<dbReference type="Proteomes" id="UP000228934">
    <property type="component" value="Unassembled WGS sequence"/>
</dbReference>
<evidence type="ECO:0000256" key="13">
    <source>
        <dbReference type="ARBA" id="ARBA00023136"/>
    </source>
</evidence>
<dbReference type="Pfam" id="PF00211">
    <property type="entry name" value="Guanylate_cyc"/>
    <property type="match status" value="1"/>
</dbReference>
<dbReference type="PROSITE" id="PS00452">
    <property type="entry name" value="GUANYLATE_CYCLASE_1"/>
    <property type="match status" value="1"/>
</dbReference>
<comment type="subcellular location">
    <subcellularLocation>
        <location evidence="4">Membrane</location>
        <topology evidence="4">Multi-pass membrane protein</topology>
    </subcellularLocation>
</comment>
<dbReference type="PANTHER" id="PTHR45627:SF10">
    <property type="entry name" value="ADENYLATE CYCLASE TYPE 4"/>
    <property type="match status" value="1"/>
</dbReference>
<feature type="domain" description="Guanylate cyclase" evidence="16">
    <location>
        <begin position="1"/>
        <end position="87"/>
    </location>
</feature>
<dbReference type="GO" id="GO:0005524">
    <property type="term" value="F:ATP binding"/>
    <property type="evidence" value="ECO:0007669"/>
    <property type="project" value="UniProtKB-KW"/>
</dbReference>
<evidence type="ECO:0000256" key="8">
    <source>
        <dbReference type="ARBA" id="ARBA00022741"/>
    </source>
</evidence>
<dbReference type="EMBL" id="KV925356">
    <property type="protein sequence ID" value="PIO36759.1"/>
    <property type="molecule type" value="Genomic_DNA"/>
</dbReference>
<keyword evidence="13" id="KW-0472">Membrane</keyword>
<evidence type="ECO:0000256" key="11">
    <source>
        <dbReference type="ARBA" id="ARBA00022989"/>
    </source>
</evidence>
<gene>
    <name evidence="17" type="ORF">AB205_0146500</name>
</gene>
<evidence type="ECO:0000256" key="6">
    <source>
        <dbReference type="ARBA" id="ARBA00022692"/>
    </source>
</evidence>
<reference evidence="18" key="1">
    <citation type="journal article" date="2017" name="Nat. Commun.">
        <title>The North American bullfrog draft genome provides insight into hormonal regulation of long noncoding RNA.</title>
        <authorList>
            <person name="Hammond S.A."/>
            <person name="Warren R.L."/>
            <person name="Vandervalk B.P."/>
            <person name="Kucuk E."/>
            <person name="Khan H."/>
            <person name="Gibb E.A."/>
            <person name="Pandoh P."/>
            <person name="Kirk H."/>
            <person name="Zhao Y."/>
            <person name="Jones M."/>
            <person name="Mungall A.J."/>
            <person name="Coope R."/>
            <person name="Pleasance S."/>
            <person name="Moore R.A."/>
            <person name="Holt R.A."/>
            <person name="Round J.M."/>
            <person name="Ohora S."/>
            <person name="Walle B.V."/>
            <person name="Veldhoen N."/>
            <person name="Helbing C.C."/>
            <person name="Birol I."/>
        </authorList>
    </citation>
    <scope>NUCLEOTIDE SEQUENCE [LARGE SCALE GENOMIC DNA]</scope>
</reference>
<keyword evidence="11" id="KW-1133">Transmembrane helix</keyword>
<evidence type="ECO:0000256" key="3">
    <source>
        <dbReference type="ARBA" id="ARBA00001946"/>
    </source>
</evidence>
<keyword evidence="9" id="KW-0067">ATP-binding</keyword>
<accession>A0A2G9S9A7</accession>
<dbReference type="GO" id="GO:0004016">
    <property type="term" value="F:adenylate cyclase activity"/>
    <property type="evidence" value="ECO:0007669"/>
    <property type="project" value="UniProtKB-EC"/>
</dbReference>
<dbReference type="GO" id="GO:0005886">
    <property type="term" value="C:plasma membrane"/>
    <property type="evidence" value="ECO:0007669"/>
    <property type="project" value="TreeGrafter"/>
</dbReference>
<keyword evidence="6" id="KW-0812">Transmembrane</keyword>
<dbReference type="GO" id="GO:0007189">
    <property type="term" value="P:adenylate cyclase-activating G protein-coupled receptor signaling pathway"/>
    <property type="evidence" value="ECO:0007669"/>
    <property type="project" value="TreeGrafter"/>
</dbReference>
<evidence type="ECO:0000259" key="16">
    <source>
        <dbReference type="PROSITE" id="PS50125"/>
    </source>
</evidence>
<dbReference type="GO" id="GO:0007193">
    <property type="term" value="P:adenylate cyclase-inhibiting G protein-coupled receptor signaling pathway"/>
    <property type="evidence" value="ECO:0007669"/>
    <property type="project" value="TreeGrafter"/>
</dbReference>
<evidence type="ECO:0000256" key="12">
    <source>
        <dbReference type="ARBA" id="ARBA00022998"/>
    </source>
</evidence>
<dbReference type="InterPro" id="IPR018297">
    <property type="entry name" value="A/G_cyclase_CS"/>
</dbReference>
<dbReference type="GO" id="GO:0035556">
    <property type="term" value="P:intracellular signal transduction"/>
    <property type="evidence" value="ECO:0007669"/>
    <property type="project" value="InterPro"/>
</dbReference>
<comment type="similarity">
    <text evidence="15">Belongs to the adenylyl cyclase class-4/guanylyl cyclase family.</text>
</comment>
<comment type="cofactor">
    <cofactor evidence="3">
        <name>Mg(2+)</name>
        <dbReference type="ChEBI" id="CHEBI:18420"/>
    </cofactor>
</comment>
<comment type="cofactor">
    <cofactor evidence="2">
        <name>Mn(2+)</name>
        <dbReference type="ChEBI" id="CHEBI:29035"/>
    </cofactor>
</comment>
<keyword evidence="10" id="KW-0460">Magnesium</keyword>
<evidence type="ECO:0000313" key="18">
    <source>
        <dbReference type="Proteomes" id="UP000228934"/>
    </source>
</evidence>
<dbReference type="PROSITE" id="PS50125">
    <property type="entry name" value="GUANYLATE_CYCLASE_2"/>
    <property type="match status" value="1"/>
</dbReference>
<proteinExistence type="inferred from homology"/>
<dbReference type="AlphaFoldDB" id="A0A2G9S9A7"/>
<dbReference type="SUPFAM" id="SSF55073">
    <property type="entry name" value="Nucleotide cyclase"/>
    <property type="match status" value="1"/>
</dbReference>
<evidence type="ECO:0000256" key="15">
    <source>
        <dbReference type="RuleBase" id="RU000405"/>
    </source>
</evidence>
<keyword evidence="18" id="KW-1185">Reference proteome</keyword>
<evidence type="ECO:0000313" key="17">
    <source>
        <dbReference type="EMBL" id="PIO36759.1"/>
    </source>
</evidence>
<evidence type="ECO:0000256" key="1">
    <source>
        <dbReference type="ARBA" id="ARBA00001593"/>
    </source>
</evidence>
<protein>
    <recommendedName>
        <fullName evidence="5">adenylate cyclase</fullName>
        <ecNumber evidence="5">4.6.1.1</ecNumber>
    </recommendedName>
</protein>
<dbReference type="InterPro" id="IPR001054">
    <property type="entry name" value="A/G_cyclase"/>
</dbReference>
<dbReference type="EC" id="4.6.1.1" evidence="5"/>
<keyword evidence="12" id="KW-0115">cAMP biosynthesis</keyword>
<name>A0A2G9S9A7_AQUCT</name>
<evidence type="ECO:0000256" key="4">
    <source>
        <dbReference type="ARBA" id="ARBA00004141"/>
    </source>
</evidence>
<keyword evidence="14 15" id="KW-0456">Lyase</keyword>
<organism evidence="17 18">
    <name type="scientific">Aquarana catesbeiana</name>
    <name type="common">American bullfrog</name>
    <name type="synonym">Rana catesbeiana</name>
    <dbReference type="NCBI Taxonomy" id="8400"/>
    <lineage>
        <taxon>Eukaryota</taxon>
        <taxon>Metazoa</taxon>
        <taxon>Chordata</taxon>
        <taxon>Craniata</taxon>
        <taxon>Vertebrata</taxon>
        <taxon>Euteleostomi</taxon>
        <taxon>Amphibia</taxon>
        <taxon>Batrachia</taxon>
        <taxon>Anura</taxon>
        <taxon>Neobatrachia</taxon>
        <taxon>Ranoidea</taxon>
        <taxon>Ranidae</taxon>
        <taxon>Aquarana</taxon>
    </lineage>
</organism>
<sequence length="117" mass="12855">MAATGLNATSGQENPQDGDRNYNHIGIMVEFATALIGKLDVINKHSFNNFKLRIGINHGPVVAGVIGAQKPQYDIWGNTVNVASRMDSTGVLGKIQVVPYLFPHWLNLIINSEMFVY</sequence>
<keyword evidence="7" id="KW-0479">Metal-binding</keyword>
<evidence type="ECO:0000256" key="10">
    <source>
        <dbReference type="ARBA" id="ARBA00022842"/>
    </source>
</evidence>
<evidence type="ECO:0000256" key="9">
    <source>
        <dbReference type="ARBA" id="ARBA00022840"/>
    </source>
</evidence>
<evidence type="ECO:0000256" key="14">
    <source>
        <dbReference type="ARBA" id="ARBA00023239"/>
    </source>
</evidence>
<evidence type="ECO:0000256" key="5">
    <source>
        <dbReference type="ARBA" id="ARBA00012201"/>
    </source>
</evidence>
<dbReference type="OrthoDB" id="10261550at2759"/>
<dbReference type="InterPro" id="IPR029787">
    <property type="entry name" value="Nucleotide_cyclase"/>
</dbReference>
<dbReference type="Gene3D" id="3.30.70.1230">
    <property type="entry name" value="Nucleotide cyclase"/>
    <property type="match status" value="1"/>
</dbReference>
<dbReference type="GO" id="GO:0006171">
    <property type="term" value="P:cAMP biosynthetic process"/>
    <property type="evidence" value="ECO:0007669"/>
    <property type="project" value="UniProtKB-KW"/>
</dbReference>
<comment type="catalytic activity">
    <reaction evidence="1">
        <text>ATP = 3',5'-cyclic AMP + diphosphate</text>
        <dbReference type="Rhea" id="RHEA:15389"/>
        <dbReference type="ChEBI" id="CHEBI:30616"/>
        <dbReference type="ChEBI" id="CHEBI:33019"/>
        <dbReference type="ChEBI" id="CHEBI:58165"/>
        <dbReference type="EC" id="4.6.1.1"/>
    </reaction>
</comment>